<evidence type="ECO:0000256" key="1">
    <source>
        <dbReference type="ARBA" id="ARBA00022527"/>
    </source>
</evidence>
<evidence type="ECO:0000259" key="2">
    <source>
        <dbReference type="Pfam" id="PF13581"/>
    </source>
</evidence>
<dbReference type="RefSeq" id="WP_114024974.1">
    <property type="nucleotide sequence ID" value="NZ_QOIN01000061.1"/>
</dbReference>
<feature type="domain" description="Histidine kinase/HSP90-like ATPase" evidence="2">
    <location>
        <begin position="20"/>
        <end position="129"/>
    </location>
</feature>
<keyword evidence="1" id="KW-0723">Serine/threonine-protein kinase</keyword>
<dbReference type="InterPro" id="IPR036890">
    <property type="entry name" value="HATPase_C_sf"/>
</dbReference>
<reference evidence="3 4" key="1">
    <citation type="submission" date="2018-06" db="EMBL/GenBank/DDBJ databases">
        <title>Streptomyces reniochalinae sp. nov. and Streptomyces diacarnus sp. nov. from marine sponges.</title>
        <authorList>
            <person name="Li L."/>
        </authorList>
    </citation>
    <scope>NUCLEOTIDE SEQUENCE [LARGE SCALE GENOMIC DNA]</scope>
    <source>
        <strain evidence="3 4">LHW51701</strain>
    </source>
</reference>
<keyword evidence="3" id="KW-0067">ATP-binding</keyword>
<dbReference type="Proteomes" id="UP000252914">
    <property type="component" value="Unassembled WGS sequence"/>
</dbReference>
<dbReference type="SUPFAM" id="SSF55874">
    <property type="entry name" value="ATPase domain of HSP90 chaperone/DNA topoisomerase II/histidine kinase"/>
    <property type="match status" value="1"/>
</dbReference>
<gene>
    <name evidence="3" type="ORF">DTL70_29010</name>
</gene>
<dbReference type="Gene3D" id="3.30.565.10">
    <property type="entry name" value="Histidine kinase-like ATPase, C-terminal domain"/>
    <property type="match status" value="1"/>
</dbReference>
<keyword evidence="1" id="KW-0808">Transferase</keyword>
<protein>
    <submittedName>
        <fullName evidence="3">ATP-binding protein</fullName>
    </submittedName>
</protein>
<dbReference type="EMBL" id="QOIN01000061">
    <property type="protein sequence ID" value="RCG16267.1"/>
    <property type="molecule type" value="Genomic_DNA"/>
</dbReference>
<evidence type="ECO:0000313" key="4">
    <source>
        <dbReference type="Proteomes" id="UP000252914"/>
    </source>
</evidence>
<keyword evidence="1" id="KW-0418">Kinase</keyword>
<dbReference type="CDD" id="cd16936">
    <property type="entry name" value="HATPase_RsbW-like"/>
    <property type="match status" value="1"/>
</dbReference>
<comment type="caution">
    <text evidence="3">The sequence shown here is derived from an EMBL/GenBank/DDBJ whole genome shotgun (WGS) entry which is preliminary data.</text>
</comment>
<dbReference type="AlphaFoldDB" id="A0A367EFY3"/>
<dbReference type="PANTHER" id="PTHR35526:SF3">
    <property type="entry name" value="ANTI-SIGMA-F FACTOR RSBW"/>
    <property type="match status" value="1"/>
</dbReference>
<name>A0A367EFY3_9ACTN</name>
<dbReference type="GO" id="GO:0005524">
    <property type="term" value="F:ATP binding"/>
    <property type="evidence" value="ECO:0007669"/>
    <property type="project" value="UniProtKB-KW"/>
</dbReference>
<proteinExistence type="predicted"/>
<sequence>MNRETHLPHFREHFYRRERRSIPRSRAFVREALTAWGVGERRDDVLVCVSEIATNALLHGVPPGRGFRVMIWLDHDGLLRVEVHDSGDGAPRVGRPDGEAESGRGLLLVETLADKWGVGERNPGKVVWAEFAGCSPGDR</sequence>
<organism evidence="3 4">
    <name type="scientific">Streptomyces diacarni</name>
    <dbReference type="NCBI Taxonomy" id="2800381"/>
    <lineage>
        <taxon>Bacteria</taxon>
        <taxon>Bacillati</taxon>
        <taxon>Actinomycetota</taxon>
        <taxon>Actinomycetes</taxon>
        <taxon>Kitasatosporales</taxon>
        <taxon>Streptomycetaceae</taxon>
        <taxon>Streptomyces</taxon>
    </lineage>
</organism>
<dbReference type="InterPro" id="IPR050267">
    <property type="entry name" value="Anti-sigma-factor_SerPK"/>
</dbReference>
<dbReference type="InterPro" id="IPR003594">
    <property type="entry name" value="HATPase_dom"/>
</dbReference>
<evidence type="ECO:0000313" key="3">
    <source>
        <dbReference type="EMBL" id="RCG16267.1"/>
    </source>
</evidence>
<keyword evidence="3" id="KW-0547">Nucleotide-binding</keyword>
<dbReference type="PANTHER" id="PTHR35526">
    <property type="entry name" value="ANTI-SIGMA-F FACTOR RSBW-RELATED"/>
    <property type="match status" value="1"/>
</dbReference>
<dbReference type="Pfam" id="PF13581">
    <property type="entry name" value="HATPase_c_2"/>
    <property type="match status" value="1"/>
</dbReference>
<dbReference type="GO" id="GO:0004674">
    <property type="term" value="F:protein serine/threonine kinase activity"/>
    <property type="evidence" value="ECO:0007669"/>
    <property type="project" value="UniProtKB-KW"/>
</dbReference>
<keyword evidence="4" id="KW-1185">Reference proteome</keyword>
<accession>A0A367EFY3</accession>